<sequence length="121" mass="13124">MYTSRRPRSDFLFVLFATPQSRSRSADRFSHAPGRPVACRTPEYSVVLGSTLIPHTATGCASCAAPRKYSLDFVTVSGFDIRGGFRIRTVLGTSHRCVLGRVGFHSTSEGSGNPLVRGDES</sequence>
<reference evidence="1" key="1">
    <citation type="journal article" date="2020" name="Stud. Mycol.">
        <title>101 Dothideomycetes genomes: a test case for predicting lifestyles and emergence of pathogens.</title>
        <authorList>
            <person name="Haridas S."/>
            <person name="Albert R."/>
            <person name="Binder M."/>
            <person name="Bloem J."/>
            <person name="Labutti K."/>
            <person name="Salamov A."/>
            <person name="Andreopoulos B."/>
            <person name="Baker S."/>
            <person name="Barry K."/>
            <person name="Bills G."/>
            <person name="Bluhm B."/>
            <person name="Cannon C."/>
            <person name="Castanera R."/>
            <person name="Culley D."/>
            <person name="Daum C."/>
            <person name="Ezra D."/>
            <person name="Gonzalez J."/>
            <person name="Henrissat B."/>
            <person name="Kuo A."/>
            <person name="Liang C."/>
            <person name="Lipzen A."/>
            <person name="Lutzoni F."/>
            <person name="Magnuson J."/>
            <person name="Mondo S."/>
            <person name="Nolan M."/>
            <person name="Ohm R."/>
            <person name="Pangilinan J."/>
            <person name="Park H.-J."/>
            <person name="Ramirez L."/>
            <person name="Alfaro M."/>
            <person name="Sun H."/>
            <person name="Tritt A."/>
            <person name="Yoshinaga Y."/>
            <person name="Zwiers L.-H."/>
            <person name="Turgeon B."/>
            <person name="Goodwin S."/>
            <person name="Spatafora J."/>
            <person name="Crous P."/>
            <person name="Grigoriev I."/>
        </authorList>
    </citation>
    <scope>NUCLEOTIDE SEQUENCE</scope>
    <source>
        <strain evidence="1">CBS 122368</strain>
    </source>
</reference>
<dbReference type="GeneID" id="54575363"/>
<gene>
    <name evidence="1" type="ORF">BU26DRAFT_319869</name>
</gene>
<accession>A0A6A6IJ27</accession>
<evidence type="ECO:0000313" key="2">
    <source>
        <dbReference type="Proteomes" id="UP000800094"/>
    </source>
</evidence>
<protein>
    <submittedName>
        <fullName evidence="1">Uncharacterized protein</fullName>
    </submittedName>
</protein>
<dbReference type="RefSeq" id="XP_033684557.1">
    <property type="nucleotide sequence ID" value="XM_033822033.1"/>
</dbReference>
<evidence type="ECO:0000313" key="1">
    <source>
        <dbReference type="EMBL" id="KAF2249553.1"/>
    </source>
</evidence>
<dbReference type="EMBL" id="ML987195">
    <property type="protein sequence ID" value="KAF2249553.1"/>
    <property type="molecule type" value="Genomic_DNA"/>
</dbReference>
<keyword evidence="2" id="KW-1185">Reference proteome</keyword>
<dbReference type="AlphaFoldDB" id="A0A6A6IJ27"/>
<name>A0A6A6IJ27_9PLEO</name>
<organism evidence="1 2">
    <name type="scientific">Trematosphaeria pertusa</name>
    <dbReference type="NCBI Taxonomy" id="390896"/>
    <lineage>
        <taxon>Eukaryota</taxon>
        <taxon>Fungi</taxon>
        <taxon>Dikarya</taxon>
        <taxon>Ascomycota</taxon>
        <taxon>Pezizomycotina</taxon>
        <taxon>Dothideomycetes</taxon>
        <taxon>Pleosporomycetidae</taxon>
        <taxon>Pleosporales</taxon>
        <taxon>Massarineae</taxon>
        <taxon>Trematosphaeriaceae</taxon>
        <taxon>Trematosphaeria</taxon>
    </lineage>
</organism>
<dbReference type="Proteomes" id="UP000800094">
    <property type="component" value="Unassembled WGS sequence"/>
</dbReference>
<proteinExistence type="predicted"/>